<dbReference type="EMBL" id="FQWM01000001">
    <property type="protein sequence ID" value="SHG57934.1"/>
    <property type="molecule type" value="Genomic_DNA"/>
</dbReference>
<dbReference type="InterPro" id="IPR009057">
    <property type="entry name" value="Homeodomain-like_sf"/>
</dbReference>
<dbReference type="Pfam" id="PF00440">
    <property type="entry name" value="TetR_N"/>
    <property type="match status" value="1"/>
</dbReference>
<dbReference type="Gene3D" id="1.10.357.10">
    <property type="entry name" value="Tetracycline Repressor, domain 2"/>
    <property type="match status" value="1"/>
</dbReference>
<keyword evidence="3" id="KW-0804">Transcription</keyword>
<protein>
    <submittedName>
        <fullName evidence="6">Transcriptional regulator, TetR family</fullName>
    </submittedName>
</protein>
<evidence type="ECO:0000256" key="2">
    <source>
        <dbReference type="ARBA" id="ARBA00023125"/>
    </source>
</evidence>
<feature type="domain" description="HTH tetR-type" evidence="5">
    <location>
        <begin position="9"/>
        <end position="69"/>
    </location>
</feature>
<gene>
    <name evidence="6" type="ORF">SAMN04488044_1111</name>
</gene>
<keyword evidence="2 4" id="KW-0238">DNA-binding</keyword>
<proteinExistence type="predicted"/>
<accession>A0A1M5KYN5</accession>
<organism evidence="6 7">
    <name type="scientific">Cognatishimia maritima</name>
    <dbReference type="NCBI Taxonomy" id="870908"/>
    <lineage>
        <taxon>Bacteria</taxon>
        <taxon>Pseudomonadati</taxon>
        <taxon>Pseudomonadota</taxon>
        <taxon>Alphaproteobacteria</taxon>
        <taxon>Rhodobacterales</taxon>
        <taxon>Paracoccaceae</taxon>
        <taxon>Cognatishimia</taxon>
    </lineage>
</organism>
<feature type="DNA-binding region" description="H-T-H motif" evidence="4">
    <location>
        <begin position="32"/>
        <end position="51"/>
    </location>
</feature>
<dbReference type="OrthoDB" id="9811084at2"/>
<dbReference type="PROSITE" id="PS50977">
    <property type="entry name" value="HTH_TETR_2"/>
    <property type="match status" value="1"/>
</dbReference>
<dbReference type="PRINTS" id="PR00455">
    <property type="entry name" value="HTHTETR"/>
</dbReference>
<evidence type="ECO:0000259" key="5">
    <source>
        <dbReference type="PROSITE" id="PS50977"/>
    </source>
</evidence>
<dbReference type="InterPro" id="IPR050109">
    <property type="entry name" value="HTH-type_TetR-like_transc_reg"/>
</dbReference>
<dbReference type="PANTHER" id="PTHR30055">
    <property type="entry name" value="HTH-TYPE TRANSCRIPTIONAL REGULATOR RUTR"/>
    <property type="match status" value="1"/>
</dbReference>
<sequence length="191" mass="21226">MVKTQKRTLKTRAKLLEASENIVRSGGYENLRVEQVVAQAGVAKGTFFAHFKDKDSLMEALIGPRLHEFLDEIERRNAPASVDDLLNALRPIIQFAMSERYVFDVILRHSGAAAKAEIDPIAGAINRMGEVLAVWLANAPFRKDISPALLADGIGAFLFQALALHFCAIHNAQSIDERMRIYLNAWLLPSN</sequence>
<evidence type="ECO:0000313" key="7">
    <source>
        <dbReference type="Proteomes" id="UP000184211"/>
    </source>
</evidence>
<evidence type="ECO:0000256" key="4">
    <source>
        <dbReference type="PROSITE-ProRule" id="PRU00335"/>
    </source>
</evidence>
<dbReference type="RefSeq" id="WP_110721809.1">
    <property type="nucleotide sequence ID" value="NZ_FQWM01000001.1"/>
</dbReference>
<evidence type="ECO:0000313" key="6">
    <source>
        <dbReference type="EMBL" id="SHG57934.1"/>
    </source>
</evidence>
<reference evidence="7" key="1">
    <citation type="submission" date="2016-11" db="EMBL/GenBank/DDBJ databases">
        <authorList>
            <person name="Varghese N."/>
            <person name="Submissions S."/>
        </authorList>
    </citation>
    <scope>NUCLEOTIDE SEQUENCE [LARGE SCALE GENOMIC DNA]</scope>
    <source>
        <strain evidence="7">DSM 28223</strain>
    </source>
</reference>
<dbReference type="GO" id="GO:0000976">
    <property type="term" value="F:transcription cis-regulatory region binding"/>
    <property type="evidence" value="ECO:0007669"/>
    <property type="project" value="TreeGrafter"/>
</dbReference>
<evidence type="ECO:0000256" key="1">
    <source>
        <dbReference type="ARBA" id="ARBA00023015"/>
    </source>
</evidence>
<dbReference type="SUPFAM" id="SSF46689">
    <property type="entry name" value="Homeodomain-like"/>
    <property type="match status" value="1"/>
</dbReference>
<evidence type="ECO:0000256" key="3">
    <source>
        <dbReference type="ARBA" id="ARBA00023163"/>
    </source>
</evidence>
<dbReference type="InterPro" id="IPR001647">
    <property type="entry name" value="HTH_TetR"/>
</dbReference>
<keyword evidence="1" id="KW-0805">Transcription regulation</keyword>
<dbReference type="Proteomes" id="UP000184211">
    <property type="component" value="Unassembled WGS sequence"/>
</dbReference>
<name>A0A1M5KYN5_9RHOB</name>
<dbReference type="AlphaFoldDB" id="A0A1M5KYN5"/>
<keyword evidence="7" id="KW-1185">Reference proteome</keyword>
<dbReference type="PANTHER" id="PTHR30055:SF234">
    <property type="entry name" value="HTH-TYPE TRANSCRIPTIONAL REGULATOR BETI"/>
    <property type="match status" value="1"/>
</dbReference>
<dbReference type="GO" id="GO:0003700">
    <property type="term" value="F:DNA-binding transcription factor activity"/>
    <property type="evidence" value="ECO:0007669"/>
    <property type="project" value="TreeGrafter"/>
</dbReference>